<dbReference type="GO" id="GO:0016020">
    <property type="term" value="C:membrane"/>
    <property type="evidence" value="ECO:0007669"/>
    <property type="project" value="TreeGrafter"/>
</dbReference>
<dbReference type="Proteomes" id="UP000054988">
    <property type="component" value="Unassembled WGS sequence"/>
</dbReference>
<reference evidence="3 4" key="1">
    <citation type="submission" date="2015-12" db="EMBL/GenBank/DDBJ databases">
        <title>Draft genome sequence of Moniliophthora roreri, the causal agent of frosty pod rot of cacao.</title>
        <authorList>
            <person name="Aime M.C."/>
            <person name="Diaz-Valderrama J.R."/>
            <person name="Kijpornyongpan T."/>
            <person name="Phillips-Mora W."/>
        </authorList>
    </citation>
    <scope>NUCLEOTIDE SEQUENCE [LARGE SCALE GENOMIC DNA]</scope>
    <source>
        <strain evidence="3 4">MCA 2952</strain>
    </source>
</reference>
<dbReference type="eggNOG" id="ENOG502QPI0">
    <property type="taxonomic scope" value="Eukaryota"/>
</dbReference>
<feature type="region of interest" description="Disordered" evidence="1">
    <location>
        <begin position="711"/>
        <end position="732"/>
    </location>
</feature>
<dbReference type="InterPro" id="IPR018946">
    <property type="entry name" value="PhoD-like_MPP"/>
</dbReference>
<protein>
    <recommendedName>
        <fullName evidence="2">PhoD-like phosphatase domain-containing protein</fullName>
    </recommendedName>
</protein>
<feature type="domain" description="PhoD-like phosphatase" evidence="2">
    <location>
        <begin position="529"/>
        <end position="694"/>
    </location>
</feature>
<evidence type="ECO:0000256" key="1">
    <source>
        <dbReference type="SAM" id="MobiDB-lite"/>
    </source>
</evidence>
<feature type="compositionally biased region" description="Pro residues" evidence="1">
    <location>
        <begin position="50"/>
        <end position="62"/>
    </location>
</feature>
<name>A0A0W0F8X0_MONRR</name>
<dbReference type="AlphaFoldDB" id="A0A0W0F8X0"/>
<dbReference type="PANTHER" id="PTHR46689">
    <property type="entry name" value="MEMBRANE PROTEIN, PUTATIVE-RELATED"/>
    <property type="match status" value="1"/>
</dbReference>
<accession>A0A0W0F8X0</accession>
<proteinExistence type="predicted"/>
<feature type="compositionally biased region" description="Basic residues" evidence="1">
    <location>
        <begin position="158"/>
        <end position="169"/>
    </location>
</feature>
<gene>
    <name evidence="3" type="ORF">WG66_14594</name>
</gene>
<evidence type="ECO:0000259" key="2">
    <source>
        <dbReference type="Pfam" id="PF19050"/>
    </source>
</evidence>
<feature type="domain" description="PhoD-like phosphatase" evidence="2">
    <location>
        <begin position="248"/>
        <end position="518"/>
    </location>
</feature>
<dbReference type="EMBL" id="LATX01002203">
    <property type="protein sequence ID" value="KTB32791.1"/>
    <property type="molecule type" value="Genomic_DNA"/>
</dbReference>
<feature type="region of interest" description="Disordered" evidence="1">
    <location>
        <begin position="1"/>
        <end position="29"/>
    </location>
</feature>
<dbReference type="InterPro" id="IPR043904">
    <property type="entry name" value="PhoD_2-like"/>
</dbReference>
<comment type="caution">
    <text evidence="3">The sequence shown here is derived from an EMBL/GenBank/DDBJ whole genome shotgun (WGS) entry which is preliminary data.</text>
</comment>
<dbReference type="Pfam" id="PF19050">
    <property type="entry name" value="PhoD_2"/>
    <property type="match status" value="2"/>
</dbReference>
<evidence type="ECO:0000313" key="4">
    <source>
        <dbReference type="Proteomes" id="UP000054988"/>
    </source>
</evidence>
<dbReference type="CDD" id="cd07389">
    <property type="entry name" value="MPP_PhoD"/>
    <property type="match status" value="1"/>
</dbReference>
<dbReference type="Gene3D" id="3.60.21.70">
    <property type="entry name" value="PhoD-like phosphatase"/>
    <property type="match status" value="1"/>
</dbReference>
<feature type="region of interest" description="Disordered" evidence="1">
    <location>
        <begin position="41"/>
        <end position="62"/>
    </location>
</feature>
<evidence type="ECO:0000313" key="3">
    <source>
        <dbReference type="EMBL" id="KTB32791.1"/>
    </source>
</evidence>
<sequence length="732" mass="82485">MDNPGWHAHRRAQRESDYFTKPQRGPDGRFYPVEQVTPMDESFIGGFHPQMPPPSPVPPALPPKDGLSYDRPGYRQTQPSISASELTKMSAIERSKTLRIARMNPHLQFMVGPLLRYDTVDDNGIWHGAALIVTADSGSIYEPHPTLTYEWDPDAPVKHQKARSRHRSTKSFDLGPHPADPHSTSVAVTTSQLNGVPEVSTHFRKELVPGQEIWVYGGAGGTFTFWRFMIHIPLSMNEMAITYSINNGQKMQFYVPGQNQNMRWATHSCNGFSAGVNPDDFRGPGFQSGYDPCWMDLLLKHNEQPFHALIGGGDQLYCDALTREPELQGWVAKMKPEERKSYPLTPEIAEAIDRFYFSHYCKTFRSGAFARANSSIPMMNMCDDHDMVILLSIIEFYVDPEDMQTAPVFKMIGARGYFFFLLFQCFINVEVDGINDQPGAHINRSIIIGDCGPYVDLPSHSFLSYLGPQAERKKDQVCSQLQYQKVFERIKCLPPSVEHLVVQLGVPIAYPRMVFLESALESKLNPLVALGKSGSLGLSGFVNKFNADAELLDDLNDHWTSRSHKRERNWFIEELQKFALAKQIRITFLSGDVHCAAVGLFKTLKPKNGQGVSPLNDHRYMVQVVTSAIVNTPPPNGVITMVSSLATKTHKTLHHIETDEVMLPIFTMETDDSPRKQKYIMGKRNWCMTSWDESTGDLIFDIRVEKEKGCGHSKGYAVRSPPPRWNPGASES</sequence>
<dbReference type="PANTHER" id="PTHR46689:SF1">
    <property type="entry name" value="PHOD-LIKE PHOSPHATASE DOMAIN-CONTAINING PROTEIN"/>
    <property type="match status" value="1"/>
</dbReference>
<feature type="region of interest" description="Disordered" evidence="1">
    <location>
        <begin position="151"/>
        <end position="185"/>
    </location>
</feature>
<organism evidence="3 4">
    <name type="scientific">Moniliophthora roreri</name>
    <name type="common">Frosty pod rot fungus</name>
    <name type="synonym">Monilia roreri</name>
    <dbReference type="NCBI Taxonomy" id="221103"/>
    <lineage>
        <taxon>Eukaryota</taxon>
        <taxon>Fungi</taxon>
        <taxon>Dikarya</taxon>
        <taxon>Basidiomycota</taxon>
        <taxon>Agaricomycotina</taxon>
        <taxon>Agaricomycetes</taxon>
        <taxon>Agaricomycetidae</taxon>
        <taxon>Agaricales</taxon>
        <taxon>Marasmiineae</taxon>
        <taxon>Marasmiaceae</taxon>
        <taxon>Moniliophthora</taxon>
    </lineage>
</organism>
<dbReference type="InterPro" id="IPR038607">
    <property type="entry name" value="PhoD-like_sf"/>
</dbReference>